<evidence type="ECO:0000313" key="2">
    <source>
        <dbReference type="WBParaSite" id="Pan_g1162.t1"/>
    </source>
</evidence>
<reference evidence="1" key="1">
    <citation type="journal article" date="2013" name="Genetics">
        <title>The draft genome and transcriptome of Panagrellus redivivus are shaped by the harsh demands of a free-living lifestyle.</title>
        <authorList>
            <person name="Srinivasan J."/>
            <person name="Dillman A.R."/>
            <person name="Macchietto M.G."/>
            <person name="Heikkinen L."/>
            <person name="Lakso M."/>
            <person name="Fracchia K.M."/>
            <person name="Antoshechkin I."/>
            <person name="Mortazavi A."/>
            <person name="Wong G."/>
            <person name="Sternberg P.W."/>
        </authorList>
    </citation>
    <scope>NUCLEOTIDE SEQUENCE [LARGE SCALE GENOMIC DNA]</scope>
    <source>
        <strain evidence="1">MT8872</strain>
    </source>
</reference>
<evidence type="ECO:0000313" key="1">
    <source>
        <dbReference type="Proteomes" id="UP000492821"/>
    </source>
</evidence>
<protein>
    <submittedName>
        <fullName evidence="2">F-box domain-containing protein</fullName>
    </submittedName>
</protein>
<name>A0A7E4URG7_PANRE</name>
<organism evidence="1 2">
    <name type="scientific">Panagrellus redivivus</name>
    <name type="common">Microworm</name>
    <dbReference type="NCBI Taxonomy" id="6233"/>
    <lineage>
        <taxon>Eukaryota</taxon>
        <taxon>Metazoa</taxon>
        <taxon>Ecdysozoa</taxon>
        <taxon>Nematoda</taxon>
        <taxon>Chromadorea</taxon>
        <taxon>Rhabditida</taxon>
        <taxon>Tylenchina</taxon>
        <taxon>Panagrolaimomorpha</taxon>
        <taxon>Panagrolaimoidea</taxon>
        <taxon>Panagrolaimidae</taxon>
        <taxon>Panagrellus</taxon>
    </lineage>
</organism>
<sequence>MPFPITKLAYGLRCRLAEITSLTERYNLQVAAGSINICPPQLQPVKAADSVAFWRDDTGFFVDFSDRDGELFDNGSLYQINMILSLIWLNETDLTAMEIITVKPIQLVLCRCITTPTFIQKTASMLRANVKKLTIIEDGDDIPQDIRCKHPVCLSTVFSSFPNIERLSLDNVLPTSWVPNLEPQQTTKLLRLNLLGTVDSIRNLNFAEFFKKQPKGFKMRFEICFGDSQSDDTSELEEILNRYFIRNESDDSCLTLDLMDRYEYYTLK</sequence>
<proteinExistence type="predicted"/>
<dbReference type="Proteomes" id="UP000492821">
    <property type="component" value="Unassembled WGS sequence"/>
</dbReference>
<keyword evidence="1" id="KW-1185">Reference proteome</keyword>
<reference evidence="2" key="2">
    <citation type="submission" date="2020-10" db="UniProtKB">
        <authorList>
            <consortium name="WormBaseParasite"/>
        </authorList>
    </citation>
    <scope>IDENTIFICATION</scope>
</reference>
<dbReference type="WBParaSite" id="Pan_g1162.t1">
    <property type="protein sequence ID" value="Pan_g1162.t1"/>
    <property type="gene ID" value="Pan_g1162"/>
</dbReference>
<accession>A0A7E4URG7</accession>
<dbReference type="AlphaFoldDB" id="A0A7E4URG7"/>